<comment type="caution">
    <text evidence="3">The sequence shown here is derived from an EMBL/GenBank/DDBJ whole genome shotgun (WGS) entry which is preliminary data.</text>
</comment>
<feature type="domain" description="LiaF transmembrane" evidence="2">
    <location>
        <begin position="8"/>
        <end position="98"/>
    </location>
</feature>
<dbReference type="PANTHER" id="PTHR40763:SF5">
    <property type="entry name" value="MEMBRANE PROTEIN"/>
    <property type="match status" value="1"/>
</dbReference>
<dbReference type="Proteomes" id="UP000256779">
    <property type="component" value="Unassembled WGS sequence"/>
</dbReference>
<keyword evidence="1" id="KW-0472">Membrane</keyword>
<feature type="transmembrane region" description="Helical" evidence="1">
    <location>
        <begin position="79"/>
        <end position="95"/>
    </location>
</feature>
<evidence type="ECO:0000313" key="4">
    <source>
        <dbReference type="Proteomes" id="UP000256779"/>
    </source>
</evidence>
<organism evidence="3 4">
    <name type="scientific">Marinoscillum furvescens DSM 4134</name>
    <dbReference type="NCBI Taxonomy" id="1122208"/>
    <lineage>
        <taxon>Bacteria</taxon>
        <taxon>Pseudomonadati</taxon>
        <taxon>Bacteroidota</taxon>
        <taxon>Cytophagia</taxon>
        <taxon>Cytophagales</taxon>
        <taxon>Reichenbachiellaceae</taxon>
        <taxon>Marinoscillum</taxon>
    </lineage>
</organism>
<evidence type="ECO:0000256" key="1">
    <source>
        <dbReference type="SAM" id="Phobius"/>
    </source>
</evidence>
<evidence type="ECO:0000313" key="3">
    <source>
        <dbReference type="EMBL" id="RED98972.1"/>
    </source>
</evidence>
<reference evidence="3 4" key="1">
    <citation type="submission" date="2018-07" db="EMBL/GenBank/DDBJ databases">
        <title>Genomic Encyclopedia of Type Strains, Phase IV (KMG-IV): sequencing the most valuable type-strain genomes for metagenomic binning, comparative biology and taxonomic classification.</title>
        <authorList>
            <person name="Goeker M."/>
        </authorList>
    </citation>
    <scope>NUCLEOTIDE SEQUENCE [LARGE SCALE GENOMIC DNA]</scope>
    <source>
        <strain evidence="3 4">DSM 4134</strain>
    </source>
</reference>
<dbReference type="PANTHER" id="PTHR40763">
    <property type="entry name" value="MEMBRANE PROTEIN-RELATED"/>
    <property type="match status" value="1"/>
</dbReference>
<keyword evidence="4" id="KW-1185">Reference proteome</keyword>
<keyword evidence="1" id="KW-1133">Transmembrane helix</keyword>
<dbReference type="OrthoDB" id="129627at2"/>
<dbReference type="AlphaFoldDB" id="A0A3D9L3J1"/>
<feature type="transmembrane region" description="Helical" evidence="1">
    <location>
        <begin position="31"/>
        <end position="50"/>
    </location>
</feature>
<feature type="transmembrane region" description="Helical" evidence="1">
    <location>
        <begin position="7"/>
        <end position="25"/>
    </location>
</feature>
<proteinExistence type="predicted"/>
<dbReference type="InterPro" id="IPR054331">
    <property type="entry name" value="LiaF_TM"/>
</dbReference>
<gene>
    <name evidence="3" type="ORF">C7460_109164</name>
</gene>
<dbReference type="Pfam" id="PF22570">
    <property type="entry name" value="LiaF-TM"/>
    <property type="match status" value="1"/>
</dbReference>
<accession>A0A3D9L3J1</accession>
<feature type="transmembrane region" description="Helical" evidence="1">
    <location>
        <begin position="57"/>
        <end position="73"/>
    </location>
</feature>
<keyword evidence="1" id="KW-0812">Transmembrane</keyword>
<protein>
    <submittedName>
        <fullName evidence="3">Putative membrane protein</fullName>
    </submittedName>
</protein>
<dbReference type="EMBL" id="QREG01000009">
    <property type="protein sequence ID" value="RED98972.1"/>
    <property type="molecule type" value="Genomic_DNA"/>
</dbReference>
<dbReference type="RefSeq" id="WP_115868274.1">
    <property type="nucleotide sequence ID" value="NZ_QREG01000009.1"/>
</dbReference>
<name>A0A3D9L3J1_MARFU</name>
<evidence type="ECO:0000259" key="2">
    <source>
        <dbReference type="Pfam" id="PF22570"/>
    </source>
</evidence>
<sequence>MKSNRKAFFGIILVLIGILLLLENLNILPDIPRYVFSWTQIFLLLAIVNLASGNRSGALIFALLWGFFFTQQHTPYSVADYWPVLLIILGLSFVFKSKGSPQRSSDDSFFDEVNVFGGSTVQITSQTLNGGKVTNVFGGGTVDLLQAKADDGTVIEVTNIFGGCDLLVPQDWNVTIDTTNIFGGFEDKRPSPINTSGPKVYIRGHSIFGGGDMKSSK</sequence>